<keyword evidence="1" id="KW-0677">Repeat</keyword>
<dbReference type="Pfam" id="PF12796">
    <property type="entry name" value="Ank_2"/>
    <property type="match status" value="1"/>
</dbReference>
<reference evidence="4 5" key="1">
    <citation type="submission" date="2021-04" db="EMBL/GenBank/DDBJ databases">
        <authorList>
            <person name="Pira H."/>
            <person name="Risdian C."/>
            <person name="Wink J."/>
        </authorList>
    </citation>
    <scope>NUCLEOTIDE SEQUENCE [LARGE SCALE GENOMIC DNA]</scope>
    <source>
        <strain evidence="4 5">WH53</strain>
    </source>
</reference>
<dbReference type="PANTHER" id="PTHR24198:SF165">
    <property type="entry name" value="ANKYRIN REPEAT-CONTAINING PROTEIN-RELATED"/>
    <property type="match status" value="1"/>
</dbReference>
<evidence type="ECO:0000256" key="3">
    <source>
        <dbReference type="PROSITE-ProRule" id="PRU00023"/>
    </source>
</evidence>
<comment type="caution">
    <text evidence="4">The sequence shown here is derived from an EMBL/GenBank/DDBJ whole genome shotgun (WGS) entry which is preliminary data.</text>
</comment>
<organism evidence="4 5">
    <name type="scientific">Zooshikella harenae</name>
    <dbReference type="NCBI Taxonomy" id="2827238"/>
    <lineage>
        <taxon>Bacteria</taxon>
        <taxon>Pseudomonadati</taxon>
        <taxon>Pseudomonadota</taxon>
        <taxon>Gammaproteobacteria</taxon>
        <taxon>Oceanospirillales</taxon>
        <taxon>Zooshikellaceae</taxon>
        <taxon>Zooshikella</taxon>
    </lineage>
</organism>
<accession>A0ABS5ZLM1</accession>
<dbReference type="SMART" id="SM00248">
    <property type="entry name" value="ANK"/>
    <property type="match status" value="5"/>
</dbReference>
<dbReference type="PROSITE" id="PS50088">
    <property type="entry name" value="ANK_REPEAT"/>
    <property type="match status" value="2"/>
</dbReference>
<dbReference type="SUPFAM" id="SSF48403">
    <property type="entry name" value="Ankyrin repeat"/>
    <property type="match status" value="1"/>
</dbReference>
<gene>
    <name evidence="4" type="ORF">KCG35_25100</name>
</gene>
<dbReference type="EMBL" id="JAGSOY010000223">
    <property type="protein sequence ID" value="MBU2714330.1"/>
    <property type="molecule type" value="Genomic_DNA"/>
</dbReference>
<protein>
    <submittedName>
        <fullName evidence="4">Ankyrin repeat domain-containing protein</fullName>
    </submittedName>
</protein>
<dbReference type="PROSITE" id="PS50297">
    <property type="entry name" value="ANK_REP_REGION"/>
    <property type="match status" value="1"/>
</dbReference>
<evidence type="ECO:0000313" key="5">
    <source>
        <dbReference type="Proteomes" id="UP000690515"/>
    </source>
</evidence>
<evidence type="ECO:0000313" key="4">
    <source>
        <dbReference type="EMBL" id="MBU2714330.1"/>
    </source>
</evidence>
<feature type="repeat" description="ANK" evidence="3">
    <location>
        <begin position="177"/>
        <end position="209"/>
    </location>
</feature>
<dbReference type="Gene3D" id="1.25.40.20">
    <property type="entry name" value="Ankyrin repeat-containing domain"/>
    <property type="match status" value="2"/>
</dbReference>
<evidence type="ECO:0000256" key="2">
    <source>
        <dbReference type="ARBA" id="ARBA00023043"/>
    </source>
</evidence>
<name>A0ABS5ZLM1_9GAMM</name>
<dbReference type="InterPro" id="IPR002110">
    <property type="entry name" value="Ankyrin_rpt"/>
</dbReference>
<keyword evidence="2 3" id="KW-0040">ANK repeat</keyword>
<feature type="repeat" description="ANK" evidence="3">
    <location>
        <begin position="325"/>
        <end position="357"/>
    </location>
</feature>
<evidence type="ECO:0000256" key="1">
    <source>
        <dbReference type="ARBA" id="ARBA00022737"/>
    </source>
</evidence>
<dbReference type="Pfam" id="PF00023">
    <property type="entry name" value="Ank"/>
    <property type="match status" value="1"/>
</dbReference>
<keyword evidence="5" id="KW-1185">Reference proteome</keyword>
<proteinExistence type="predicted"/>
<sequence length="417" mass="47716">MFIIEFECEARRTKAFKSIKSAWEKLSEEFEKNELDEFTETLSVEEPLKEMVNSFLRNDEMTFLSAYVYQKKFNIEISCYDYDSVYLLIDYFKKTIIKNFCIVAYHPDACDEDTGFDVRDRYICENGHVRHEEFYPQLEGEVYSSDEFDLAKAAQEGNFAVVKKLIEKGVSPYVVVCGYTAYFHAIKNGYTDIVEFFIKHGVDVNAEQIDISGVKVNGLEVAIKNSQIKVAKILCDNKINVNYIDNFGQSVLGNALISREFEIANILIEKGAYLNCRSSVASDAIISFDILRDYPRNIKNRNNTFSLMIKKGLDCNVLIGEDSSNVSTYLIMAASQGDVSIVRMLLREDVNINVANNKYKFTALDCVINSEYADEEEFKEIYCMLRDAGAKTYEELKAEGKVENKTTRFKRKADSST</sequence>
<dbReference type="InterPro" id="IPR036770">
    <property type="entry name" value="Ankyrin_rpt-contain_sf"/>
</dbReference>
<dbReference type="PANTHER" id="PTHR24198">
    <property type="entry name" value="ANKYRIN REPEAT AND PROTEIN KINASE DOMAIN-CONTAINING PROTEIN"/>
    <property type="match status" value="1"/>
</dbReference>
<dbReference type="RefSeq" id="WP_215822587.1">
    <property type="nucleotide sequence ID" value="NZ_JAGSOY010000223.1"/>
</dbReference>
<dbReference type="Proteomes" id="UP000690515">
    <property type="component" value="Unassembled WGS sequence"/>
</dbReference>